<organism evidence="1 2">
    <name type="scientific">Isosphaera pallida (strain ATCC 43644 / DSM 9630 / IS1B)</name>
    <dbReference type="NCBI Taxonomy" id="575540"/>
    <lineage>
        <taxon>Bacteria</taxon>
        <taxon>Pseudomonadati</taxon>
        <taxon>Planctomycetota</taxon>
        <taxon>Planctomycetia</taxon>
        <taxon>Isosphaerales</taxon>
        <taxon>Isosphaeraceae</taxon>
        <taxon>Isosphaera</taxon>
    </lineage>
</organism>
<reference evidence="1 2" key="2">
    <citation type="journal article" date="2011" name="Stand. Genomic Sci.">
        <title>Complete genome sequence of Isosphaera pallida type strain (IS1B).</title>
        <authorList>
            <consortium name="US DOE Joint Genome Institute (JGI-PGF)"/>
            <person name="Goker M."/>
            <person name="Cleland D."/>
            <person name="Saunders E."/>
            <person name="Lapidus A."/>
            <person name="Nolan M."/>
            <person name="Lucas S."/>
            <person name="Hammon N."/>
            <person name="Deshpande S."/>
            <person name="Cheng J.F."/>
            <person name="Tapia R."/>
            <person name="Han C."/>
            <person name="Goodwin L."/>
            <person name="Pitluck S."/>
            <person name="Liolios K."/>
            <person name="Pagani I."/>
            <person name="Ivanova N."/>
            <person name="Mavromatis K."/>
            <person name="Pati A."/>
            <person name="Chen A."/>
            <person name="Palaniappan K."/>
            <person name="Land M."/>
            <person name="Hauser L."/>
            <person name="Chang Y.J."/>
            <person name="Jeffries C.D."/>
            <person name="Detter J.C."/>
            <person name="Beck B."/>
            <person name="Woyke T."/>
            <person name="Bristow J."/>
            <person name="Eisen J.A."/>
            <person name="Markowitz V."/>
            <person name="Hugenholtz P."/>
            <person name="Kyrpides N.C."/>
            <person name="Klenk H.P."/>
        </authorList>
    </citation>
    <scope>NUCLEOTIDE SEQUENCE [LARGE SCALE GENOMIC DNA]</scope>
    <source>
        <strain evidence="2">ATCC 43644 / DSM 9630 / IS1B</strain>
    </source>
</reference>
<keyword evidence="2" id="KW-1185">Reference proteome</keyword>
<sequence>MTVTRASKSILLSLISLGGLAVVPLTTHAEIFSSFQGVTPGAPDNPIPRSALSVWETTVVEYRPAPGVGAAFTSPTTGFGSLGDLYSPVTRPDGPNIPFDRRFHPEPGTSPPFHPGGPFNGNIFDLTDNYGFIGIDQPGSITLGFGVAIINGPGHDFAVFENGFQFGGPHSLFAELAYVEVSTDGLNFARFASISLNTAPTATAGTFQGYDVRNIYNLAGKHATNWGTPFDLEELTSHPLTQAGLLDLMNVRFVRLVDVVGSGELLDNSGNPVPGIARDSEGRPILDNWVTFNSGGFDYLGLPTGAVGVVHFRPLDDAIPEPSGLFLAAIAVAAMARRIVQRRHRG</sequence>
<protein>
    <submittedName>
        <fullName evidence="1">Cell surface protein</fullName>
    </submittedName>
</protein>
<dbReference type="InParanoid" id="E8R3P0"/>
<proteinExistence type="predicted"/>
<dbReference type="STRING" id="575540.Isop_2045"/>
<evidence type="ECO:0000313" key="2">
    <source>
        <dbReference type="Proteomes" id="UP000008631"/>
    </source>
</evidence>
<dbReference type="EMBL" id="CP002353">
    <property type="protein sequence ID" value="ADV62625.1"/>
    <property type="molecule type" value="Genomic_DNA"/>
</dbReference>
<dbReference type="AlphaFoldDB" id="E8R3P0"/>
<dbReference type="KEGG" id="ipa:Isop_2045"/>
<dbReference type="HOGENOM" id="CLU_801168_0_0_0"/>
<reference key="1">
    <citation type="submission" date="2010-11" db="EMBL/GenBank/DDBJ databases">
        <title>The complete sequence of chromosome of Isophaera pallida ATCC 43644.</title>
        <authorList>
            <consortium name="US DOE Joint Genome Institute (JGI-PGF)"/>
            <person name="Lucas S."/>
            <person name="Copeland A."/>
            <person name="Lapidus A."/>
            <person name="Bruce D."/>
            <person name="Goodwin L."/>
            <person name="Pitluck S."/>
            <person name="Kyrpides N."/>
            <person name="Mavromatis K."/>
            <person name="Pagani I."/>
            <person name="Ivanova N."/>
            <person name="Saunders E."/>
            <person name="Brettin T."/>
            <person name="Detter J.C."/>
            <person name="Han C."/>
            <person name="Tapia R."/>
            <person name="Land M."/>
            <person name="Hauser L."/>
            <person name="Markowitz V."/>
            <person name="Cheng J.-F."/>
            <person name="Hugenholtz P."/>
            <person name="Woyke T."/>
            <person name="Wu D."/>
            <person name="Eisen J.A."/>
        </authorList>
    </citation>
    <scope>NUCLEOTIDE SEQUENCE</scope>
    <source>
        <strain>ATCC 43644</strain>
    </source>
</reference>
<evidence type="ECO:0000313" key="1">
    <source>
        <dbReference type="EMBL" id="ADV62625.1"/>
    </source>
</evidence>
<dbReference type="eggNOG" id="COG3291">
    <property type="taxonomic scope" value="Bacteria"/>
</dbReference>
<name>E8R3P0_ISOPI</name>
<dbReference type="Proteomes" id="UP000008631">
    <property type="component" value="Chromosome"/>
</dbReference>
<accession>E8R3P0</accession>
<gene>
    <name evidence="1" type="ordered locus">Isop_2045</name>
</gene>